<dbReference type="InterPro" id="IPR036388">
    <property type="entry name" value="WH-like_DNA-bd_sf"/>
</dbReference>
<evidence type="ECO:0000256" key="3">
    <source>
        <dbReference type="ARBA" id="ARBA00023163"/>
    </source>
</evidence>
<dbReference type="RefSeq" id="WP_051889683.1">
    <property type="nucleotide sequence ID" value="NZ_CP184469.1"/>
</dbReference>
<dbReference type="Gene3D" id="1.10.10.10">
    <property type="entry name" value="Winged helix-like DNA-binding domain superfamily/Winged helix DNA-binding domain"/>
    <property type="match status" value="1"/>
</dbReference>
<dbReference type="GeneID" id="99662810"/>
<dbReference type="GO" id="GO:0003677">
    <property type="term" value="F:DNA binding"/>
    <property type="evidence" value="ECO:0007669"/>
    <property type="project" value="UniProtKB-KW"/>
</dbReference>
<feature type="domain" description="HTH hxlR-type" evidence="4">
    <location>
        <begin position="13"/>
        <end position="119"/>
    </location>
</feature>
<reference evidence="6" key="1">
    <citation type="submission" date="2017-06" db="EMBL/GenBank/DDBJ databases">
        <authorList>
            <person name="LiPuma J."/>
            <person name="Spilker T."/>
        </authorList>
    </citation>
    <scope>NUCLEOTIDE SEQUENCE [LARGE SCALE GENOMIC DNA]</scope>
    <source>
        <strain evidence="6">AU17325</strain>
    </source>
</reference>
<dbReference type="AlphaFoldDB" id="A0A228I295"/>
<evidence type="ECO:0000313" key="6">
    <source>
        <dbReference type="Proteomes" id="UP000214600"/>
    </source>
</evidence>
<proteinExistence type="predicted"/>
<dbReference type="PANTHER" id="PTHR33204">
    <property type="entry name" value="TRANSCRIPTIONAL REGULATOR, MARR FAMILY"/>
    <property type="match status" value="1"/>
</dbReference>
<keyword evidence="2" id="KW-0238">DNA-binding</keyword>
<evidence type="ECO:0000256" key="2">
    <source>
        <dbReference type="ARBA" id="ARBA00023125"/>
    </source>
</evidence>
<sequence length="126" mass="14224">MNNHTDHGVPPRCPPTEAELNEFRQAIDIIRGKWKVEIMWVLLDGSLRFGEVRKALPGITQHMLTAQLRALEADGLVNRTAYAEIPPRVEYVLTDHARALKPIFLALTKWATSLRSPEKISPESSD</sequence>
<dbReference type="InterPro" id="IPR036390">
    <property type="entry name" value="WH_DNA-bd_sf"/>
</dbReference>
<dbReference type="Pfam" id="PF01638">
    <property type="entry name" value="HxlR"/>
    <property type="match status" value="1"/>
</dbReference>
<accession>A0A228I295</accession>
<name>A0A228I295_9BURK</name>
<gene>
    <name evidence="5" type="ORF">CFB84_34595</name>
</gene>
<evidence type="ECO:0000256" key="1">
    <source>
        <dbReference type="ARBA" id="ARBA00023015"/>
    </source>
</evidence>
<dbReference type="PANTHER" id="PTHR33204:SF29">
    <property type="entry name" value="TRANSCRIPTIONAL REGULATOR"/>
    <property type="match status" value="1"/>
</dbReference>
<dbReference type="EMBL" id="NKFA01000023">
    <property type="protein sequence ID" value="OXI36548.1"/>
    <property type="molecule type" value="Genomic_DNA"/>
</dbReference>
<organism evidence="5 6">
    <name type="scientific">Burkholderia aenigmatica</name>
    <dbReference type="NCBI Taxonomy" id="2015348"/>
    <lineage>
        <taxon>Bacteria</taxon>
        <taxon>Pseudomonadati</taxon>
        <taxon>Pseudomonadota</taxon>
        <taxon>Betaproteobacteria</taxon>
        <taxon>Burkholderiales</taxon>
        <taxon>Burkholderiaceae</taxon>
        <taxon>Burkholderia</taxon>
        <taxon>Burkholderia cepacia complex</taxon>
    </lineage>
</organism>
<comment type="caution">
    <text evidence="5">The sequence shown here is derived from an EMBL/GenBank/DDBJ whole genome shotgun (WGS) entry which is preliminary data.</text>
</comment>
<reference evidence="5 6" key="2">
    <citation type="submission" date="2017-08" db="EMBL/GenBank/DDBJ databases">
        <title>WGS of novel Burkholderia cepaca complex species.</title>
        <authorList>
            <person name="Lipuma J."/>
            <person name="Spilker T."/>
        </authorList>
    </citation>
    <scope>NUCLEOTIDE SEQUENCE [LARGE SCALE GENOMIC DNA]</scope>
    <source>
        <strain evidence="5 6">AU17325</strain>
    </source>
</reference>
<evidence type="ECO:0000259" key="4">
    <source>
        <dbReference type="PROSITE" id="PS51118"/>
    </source>
</evidence>
<dbReference type="Proteomes" id="UP000214600">
    <property type="component" value="Unassembled WGS sequence"/>
</dbReference>
<dbReference type="SUPFAM" id="SSF46785">
    <property type="entry name" value="Winged helix' DNA-binding domain"/>
    <property type="match status" value="1"/>
</dbReference>
<protein>
    <submittedName>
        <fullName evidence="5">Transcriptional regulator</fullName>
    </submittedName>
</protein>
<keyword evidence="1" id="KW-0805">Transcription regulation</keyword>
<evidence type="ECO:0000313" key="5">
    <source>
        <dbReference type="EMBL" id="OXI36548.1"/>
    </source>
</evidence>
<keyword evidence="3" id="KW-0804">Transcription</keyword>
<dbReference type="OrthoDB" id="9807069at2"/>
<dbReference type="InterPro" id="IPR002577">
    <property type="entry name" value="HTH_HxlR"/>
</dbReference>
<dbReference type="PROSITE" id="PS51118">
    <property type="entry name" value="HTH_HXLR"/>
    <property type="match status" value="1"/>
</dbReference>